<dbReference type="Proteomes" id="UP000279284">
    <property type="component" value="Chromosome"/>
</dbReference>
<evidence type="ECO:0000313" key="2">
    <source>
        <dbReference type="Proteomes" id="UP000279284"/>
    </source>
</evidence>
<protein>
    <submittedName>
        <fullName evidence="1">Uncharacterized protein</fullName>
    </submittedName>
</protein>
<dbReference type="AlphaFoldDB" id="A0A1X3CYS9"/>
<gene>
    <name evidence="1" type="ORF">NCTC10296_00608</name>
</gene>
<dbReference type="STRING" id="493.BWD07_03630"/>
<dbReference type="EMBL" id="LR134313">
    <property type="protein sequence ID" value="VEE99944.1"/>
    <property type="molecule type" value="Genomic_DNA"/>
</dbReference>
<accession>A0A1X3CYS9</accession>
<keyword evidence="2" id="KW-1185">Reference proteome</keyword>
<evidence type="ECO:0000313" key="1">
    <source>
        <dbReference type="EMBL" id="VEE99944.1"/>
    </source>
</evidence>
<proteinExistence type="predicted"/>
<name>A0A1X3CYS9_9NEIS</name>
<dbReference type="OrthoDB" id="8606687at2"/>
<reference evidence="1 2" key="1">
    <citation type="submission" date="2018-12" db="EMBL/GenBank/DDBJ databases">
        <authorList>
            <consortium name="Pathogen Informatics"/>
        </authorList>
    </citation>
    <scope>NUCLEOTIDE SEQUENCE [LARGE SCALE GENOMIC DNA]</scope>
    <source>
        <strain evidence="1 2">NCTC10296</strain>
    </source>
</reference>
<sequence length="93" mass="10332">MRTCGIFGEEAHWVTRLENSGQGSDSAHRRRLRAHRIAIINRLLEPHHIKVSDWQGVQYQLCGATGKTALAENLSQISPAVESISGRPFDPLS</sequence>
<dbReference type="KEGG" id="nci:NCTC10296_00608"/>
<organism evidence="1 2">
    <name type="scientific">Neisseria canis</name>
    <dbReference type="NCBI Taxonomy" id="493"/>
    <lineage>
        <taxon>Bacteria</taxon>
        <taxon>Pseudomonadati</taxon>
        <taxon>Pseudomonadota</taxon>
        <taxon>Betaproteobacteria</taxon>
        <taxon>Neisseriales</taxon>
        <taxon>Neisseriaceae</taxon>
        <taxon>Neisseria</taxon>
    </lineage>
</organism>